<dbReference type="Pfam" id="PF13489">
    <property type="entry name" value="Methyltransf_23"/>
    <property type="match status" value="1"/>
</dbReference>
<dbReference type="GO" id="GO:0032259">
    <property type="term" value="P:methylation"/>
    <property type="evidence" value="ECO:0007669"/>
    <property type="project" value="UniProtKB-KW"/>
</dbReference>
<keyword evidence="2" id="KW-0808">Transferase</keyword>
<keyword evidence="3" id="KW-1185">Reference proteome</keyword>
<dbReference type="Proteomes" id="UP000504636">
    <property type="component" value="Unplaced"/>
</dbReference>
<dbReference type="GeneID" id="54463454"/>
<dbReference type="Gene3D" id="3.40.50.150">
    <property type="entry name" value="Vaccinia Virus protein VP39"/>
    <property type="match status" value="1"/>
</dbReference>
<dbReference type="InterPro" id="IPR029063">
    <property type="entry name" value="SAM-dependent_MTases_sf"/>
</dbReference>
<gene>
    <name evidence="2 4" type="ORF">BDZ99DRAFT_483236</name>
</gene>
<dbReference type="EMBL" id="MU003726">
    <property type="protein sequence ID" value="KAF2801932.1"/>
    <property type="molecule type" value="Genomic_DNA"/>
</dbReference>
<protein>
    <submittedName>
        <fullName evidence="2 4">S-adenosyl-L-methionine-dependent methyltransferase</fullName>
    </submittedName>
</protein>
<dbReference type="AlphaFoldDB" id="A0A6A6XZI4"/>
<reference evidence="2 4" key="1">
    <citation type="journal article" date="2020" name="Stud. Mycol.">
        <title>101 Dothideomycetes genomes: a test case for predicting lifestyles and emergence of pathogens.</title>
        <authorList>
            <person name="Haridas S."/>
            <person name="Albert R."/>
            <person name="Binder M."/>
            <person name="Bloem J."/>
            <person name="Labutti K."/>
            <person name="Salamov A."/>
            <person name="Andreopoulos B."/>
            <person name="Baker S."/>
            <person name="Barry K."/>
            <person name="Bills G."/>
            <person name="Bluhm B."/>
            <person name="Cannon C."/>
            <person name="Castanera R."/>
            <person name="Culley D."/>
            <person name="Daum C."/>
            <person name="Ezra D."/>
            <person name="Gonzalez J."/>
            <person name="Henrissat B."/>
            <person name="Kuo A."/>
            <person name="Liang C."/>
            <person name="Lipzen A."/>
            <person name="Lutzoni F."/>
            <person name="Magnuson J."/>
            <person name="Mondo S."/>
            <person name="Nolan M."/>
            <person name="Ohm R."/>
            <person name="Pangilinan J."/>
            <person name="Park H.-J."/>
            <person name="Ramirez L."/>
            <person name="Alfaro M."/>
            <person name="Sun H."/>
            <person name="Tritt A."/>
            <person name="Yoshinaga Y."/>
            <person name="Zwiers L.-H."/>
            <person name="Turgeon B."/>
            <person name="Goodwin S."/>
            <person name="Spatafora J."/>
            <person name="Crous P."/>
            <person name="Grigoriev I."/>
        </authorList>
    </citation>
    <scope>NUCLEOTIDE SEQUENCE</scope>
    <source>
        <strain evidence="2 4">CBS 304.34</strain>
    </source>
</reference>
<reference evidence="4" key="3">
    <citation type="submission" date="2025-04" db="UniProtKB">
        <authorList>
            <consortium name="RefSeq"/>
        </authorList>
    </citation>
    <scope>IDENTIFICATION</scope>
    <source>
        <strain evidence="4">CBS 304.34</strain>
    </source>
</reference>
<evidence type="ECO:0000313" key="3">
    <source>
        <dbReference type="Proteomes" id="UP000504636"/>
    </source>
</evidence>
<feature type="region of interest" description="Disordered" evidence="1">
    <location>
        <begin position="377"/>
        <end position="402"/>
    </location>
</feature>
<dbReference type="PANTHER" id="PTHR43591">
    <property type="entry name" value="METHYLTRANSFERASE"/>
    <property type="match status" value="1"/>
</dbReference>
<dbReference type="OrthoDB" id="2013972at2759"/>
<organism evidence="2">
    <name type="scientific">Mytilinidion resinicola</name>
    <dbReference type="NCBI Taxonomy" id="574789"/>
    <lineage>
        <taxon>Eukaryota</taxon>
        <taxon>Fungi</taxon>
        <taxon>Dikarya</taxon>
        <taxon>Ascomycota</taxon>
        <taxon>Pezizomycotina</taxon>
        <taxon>Dothideomycetes</taxon>
        <taxon>Pleosporomycetidae</taxon>
        <taxon>Mytilinidiales</taxon>
        <taxon>Mytilinidiaceae</taxon>
        <taxon>Mytilinidion</taxon>
    </lineage>
</organism>
<dbReference type="SUPFAM" id="SSF53335">
    <property type="entry name" value="S-adenosyl-L-methionine-dependent methyltransferases"/>
    <property type="match status" value="1"/>
</dbReference>
<evidence type="ECO:0000256" key="1">
    <source>
        <dbReference type="SAM" id="MobiDB-lite"/>
    </source>
</evidence>
<feature type="compositionally biased region" description="Basic residues" evidence="1">
    <location>
        <begin position="390"/>
        <end position="402"/>
    </location>
</feature>
<evidence type="ECO:0000313" key="2">
    <source>
        <dbReference type="EMBL" id="KAF2801932.1"/>
    </source>
</evidence>
<proteinExistence type="predicted"/>
<dbReference type="RefSeq" id="XP_033568896.1">
    <property type="nucleotide sequence ID" value="XM_033722561.1"/>
</dbReference>
<reference evidence="4" key="2">
    <citation type="submission" date="2020-04" db="EMBL/GenBank/DDBJ databases">
        <authorList>
            <consortium name="NCBI Genome Project"/>
        </authorList>
    </citation>
    <scope>NUCLEOTIDE SEQUENCE</scope>
    <source>
        <strain evidence="4">CBS 304.34</strain>
    </source>
</reference>
<name>A0A6A6XZI4_9PEZI</name>
<dbReference type="CDD" id="cd02440">
    <property type="entry name" value="AdoMet_MTases"/>
    <property type="match status" value="1"/>
</dbReference>
<dbReference type="GO" id="GO:0008168">
    <property type="term" value="F:methyltransferase activity"/>
    <property type="evidence" value="ECO:0007669"/>
    <property type="project" value="UniProtKB-KW"/>
</dbReference>
<dbReference type="PANTHER" id="PTHR43591:SF24">
    <property type="entry name" value="2-METHOXY-6-POLYPRENYL-1,4-BENZOQUINOL METHYLASE, MITOCHONDRIAL"/>
    <property type="match status" value="1"/>
</dbReference>
<evidence type="ECO:0000313" key="4">
    <source>
        <dbReference type="RefSeq" id="XP_033568896.1"/>
    </source>
</evidence>
<accession>A0A6A6XZI4</accession>
<keyword evidence="2 4" id="KW-0489">Methyltransferase</keyword>
<sequence>MSHLLHSNLSTSICLHNSPSPSFALSPPHSITTSLSSSITAFRHENGRRYHNHGDGLTYPLPNDTDEINRLELQHKVWEISLNKRLYLAPLPPTITSVLDIGCGTGIWCIEFADAHPDVQVLGIDLSPIQPSNVPPNCRFLVDDANAAWAFPEKFDFIHTRALNFGVKDWDALLAQAFEHLAPGGWIELDEFHVPLECDDGSAAADSAVLQWGVMGAEAVAKIGTDARAALRHGERLREVGFVEVHEQKMKWPIGPWAAGEKEKKMGQLFLKDMSDGAPGLSVKLLNGLLGWEMSRVDAFIERLRAEMWNPKGHILGAEASIRCQAASLSKEFGGQPSFCREKSLQLLKKMAESAEEWQEGKAWWWSAVQRVFSPPNRNISRPRDVFTNRKNRGHKKPINSR</sequence>